<keyword evidence="2 7" id="KW-0812">Transmembrane</keyword>
<feature type="transmembrane region" description="Helical" evidence="7">
    <location>
        <begin position="98"/>
        <end position="121"/>
    </location>
</feature>
<dbReference type="PANTHER" id="PTHR24223:SF345">
    <property type="entry name" value="ABC MULTIDRUG TRANSPORTER (EUROFUNG)"/>
    <property type="match status" value="1"/>
</dbReference>
<dbReference type="AlphaFoldDB" id="A0A5N7CPN0"/>
<dbReference type="InterPro" id="IPR011527">
    <property type="entry name" value="ABC1_TM_dom"/>
</dbReference>
<dbReference type="GO" id="GO:0005524">
    <property type="term" value="F:ATP binding"/>
    <property type="evidence" value="ECO:0007669"/>
    <property type="project" value="UniProtKB-KW"/>
</dbReference>
<evidence type="ECO:0000256" key="2">
    <source>
        <dbReference type="ARBA" id="ARBA00022692"/>
    </source>
</evidence>
<gene>
    <name evidence="9" type="ORF">BDV23DRAFT_143633</name>
</gene>
<protein>
    <recommendedName>
        <fullName evidence="8">ABC transmembrane type-1 domain-containing protein</fullName>
    </recommendedName>
</protein>
<evidence type="ECO:0000313" key="9">
    <source>
        <dbReference type="EMBL" id="KAE8396232.1"/>
    </source>
</evidence>
<organism evidence="9">
    <name type="scientific">Petromyces alliaceus</name>
    <name type="common">Aspergillus alliaceus</name>
    <dbReference type="NCBI Taxonomy" id="209559"/>
    <lineage>
        <taxon>Eukaryota</taxon>
        <taxon>Fungi</taxon>
        <taxon>Dikarya</taxon>
        <taxon>Ascomycota</taxon>
        <taxon>Pezizomycotina</taxon>
        <taxon>Eurotiomycetes</taxon>
        <taxon>Eurotiomycetidae</taxon>
        <taxon>Eurotiales</taxon>
        <taxon>Aspergillaceae</taxon>
        <taxon>Aspergillus</taxon>
        <taxon>Aspergillus subgen. Circumdati</taxon>
    </lineage>
</organism>
<evidence type="ECO:0000256" key="6">
    <source>
        <dbReference type="ARBA" id="ARBA00023136"/>
    </source>
</evidence>
<evidence type="ECO:0000256" key="4">
    <source>
        <dbReference type="ARBA" id="ARBA00022840"/>
    </source>
</evidence>
<keyword evidence="1" id="KW-0813">Transport</keyword>
<evidence type="ECO:0000256" key="1">
    <source>
        <dbReference type="ARBA" id="ARBA00022448"/>
    </source>
</evidence>
<dbReference type="Proteomes" id="UP000326877">
    <property type="component" value="Unassembled WGS sequence"/>
</dbReference>
<keyword evidence="4" id="KW-0067">ATP-binding</keyword>
<dbReference type="SUPFAM" id="SSF90123">
    <property type="entry name" value="ABC transporter transmembrane region"/>
    <property type="match status" value="1"/>
</dbReference>
<keyword evidence="6 7" id="KW-0472">Membrane</keyword>
<dbReference type="PROSITE" id="PS50929">
    <property type="entry name" value="ABC_TM1F"/>
    <property type="match status" value="1"/>
</dbReference>
<keyword evidence="3" id="KW-0547">Nucleotide-binding</keyword>
<evidence type="ECO:0000256" key="7">
    <source>
        <dbReference type="SAM" id="Phobius"/>
    </source>
</evidence>
<dbReference type="OrthoDB" id="4367377at2759"/>
<reference evidence="9" key="1">
    <citation type="submission" date="2019-04" db="EMBL/GenBank/DDBJ databases">
        <title>Friends and foes A comparative genomics studyof 23 Aspergillus species from section Flavi.</title>
        <authorList>
            <consortium name="DOE Joint Genome Institute"/>
            <person name="Kjaerbolling I."/>
            <person name="Vesth T."/>
            <person name="Frisvad J.C."/>
            <person name="Nybo J.L."/>
            <person name="Theobald S."/>
            <person name="Kildgaard S."/>
            <person name="Isbrandt T."/>
            <person name="Kuo A."/>
            <person name="Sato A."/>
            <person name="Lyhne E.K."/>
            <person name="Kogle M.E."/>
            <person name="Wiebenga A."/>
            <person name="Kun R.S."/>
            <person name="Lubbers R.J."/>
            <person name="Makela M.R."/>
            <person name="Barry K."/>
            <person name="Chovatia M."/>
            <person name="Clum A."/>
            <person name="Daum C."/>
            <person name="Haridas S."/>
            <person name="He G."/>
            <person name="LaButti K."/>
            <person name="Lipzen A."/>
            <person name="Mondo S."/>
            <person name="Riley R."/>
            <person name="Salamov A."/>
            <person name="Simmons B.A."/>
            <person name="Magnuson J.K."/>
            <person name="Henrissat B."/>
            <person name="Mortensen U.H."/>
            <person name="Larsen T.O."/>
            <person name="Devries R.P."/>
            <person name="Grigoriev I.V."/>
            <person name="Machida M."/>
            <person name="Baker S.E."/>
            <person name="Andersen M.R."/>
        </authorList>
    </citation>
    <scope>NUCLEOTIDE SEQUENCE [LARGE SCALE GENOMIC DNA]</scope>
    <source>
        <strain evidence="9">IBT 14317</strain>
    </source>
</reference>
<evidence type="ECO:0000256" key="5">
    <source>
        <dbReference type="ARBA" id="ARBA00022989"/>
    </source>
</evidence>
<dbReference type="GO" id="GO:0016020">
    <property type="term" value="C:membrane"/>
    <property type="evidence" value="ECO:0007669"/>
    <property type="project" value="InterPro"/>
</dbReference>
<evidence type="ECO:0000256" key="3">
    <source>
        <dbReference type="ARBA" id="ARBA00022741"/>
    </source>
</evidence>
<name>A0A5N7CPN0_PETAA</name>
<accession>A0A5N7CPN0</accession>
<dbReference type="GO" id="GO:0140359">
    <property type="term" value="F:ABC-type transporter activity"/>
    <property type="evidence" value="ECO:0007669"/>
    <property type="project" value="InterPro"/>
</dbReference>
<dbReference type="InterPro" id="IPR050173">
    <property type="entry name" value="ABC_transporter_C-like"/>
</dbReference>
<dbReference type="EMBL" id="ML735215">
    <property type="protein sequence ID" value="KAE8396232.1"/>
    <property type="molecule type" value="Genomic_DNA"/>
</dbReference>
<proteinExistence type="predicted"/>
<keyword evidence="5 7" id="KW-1133">Transmembrane helix</keyword>
<dbReference type="InterPro" id="IPR036640">
    <property type="entry name" value="ABC1_TM_sf"/>
</dbReference>
<dbReference type="PANTHER" id="PTHR24223">
    <property type="entry name" value="ATP-BINDING CASSETTE SUB-FAMILY C"/>
    <property type="match status" value="1"/>
</dbReference>
<sequence>MSGIRRVLDLTDLFPLDKRVSVETLQKSFTKNTQSTSFHGDMNRLTKSIARALSVPFLLPIAPRIALVRFTLCQSFLIDTILKWIDESNTNLTANKGYGLISATILVYIGMPITTALYWYLHGRTLFMIRACLVSAIYQKTTHTPISAGDDKAAVTLMSTEVERVRMGLMQLHEFGANPV</sequence>
<dbReference type="Gene3D" id="1.20.1560.10">
    <property type="entry name" value="ABC transporter type 1, transmembrane domain"/>
    <property type="match status" value="1"/>
</dbReference>
<feature type="domain" description="ABC transmembrane type-1" evidence="8">
    <location>
        <begin position="71"/>
        <end position="180"/>
    </location>
</feature>
<evidence type="ECO:0000259" key="8">
    <source>
        <dbReference type="PROSITE" id="PS50929"/>
    </source>
</evidence>